<evidence type="ECO:0000259" key="2">
    <source>
        <dbReference type="Pfam" id="PF13439"/>
    </source>
</evidence>
<dbReference type="InterPro" id="IPR028098">
    <property type="entry name" value="Glyco_trans_4-like_N"/>
</dbReference>
<dbReference type="EMBL" id="AF434993">
    <property type="protein sequence ID" value="AAM94565.1"/>
    <property type="molecule type" value="Genomic_DNA"/>
</dbReference>
<dbReference type="InterPro" id="IPR001296">
    <property type="entry name" value="Glyco_trans_1"/>
</dbReference>
<dbReference type="EMBL" id="AY061649">
    <property type="protein sequence ID" value="AAL32500.1"/>
    <property type="molecule type" value="Genomic_DNA"/>
</dbReference>
<proteinExistence type="predicted"/>
<feature type="domain" description="Glycosyltransferase subfamily 4-like N-terminal" evidence="2">
    <location>
        <begin position="27"/>
        <end position="186"/>
    </location>
</feature>
<dbReference type="AlphaFoldDB" id="Q8KIC9"/>
<dbReference type="CAZy" id="GT4">
    <property type="family name" value="Glycosyltransferase Family 4"/>
</dbReference>
<keyword evidence="3" id="KW-0808">Transferase</keyword>
<reference evidence="3" key="1">
    <citation type="journal article" date="2003" name="J. Dairy Sci.">
        <title>Biochemistry, genetics, and applications of exopolysaccharide production in Streptococcus thermophilus: a review.</title>
        <authorList>
            <person name="Broadbent J.R."/>
            <person name="McMahon D.J."/>
            <person name="Welker D.L."/>
            <person name="Oberg C.J."/>
            <person name="Moineau S."/>
        </authorList>
    </citation>
    <scope>NUCLEOTIDE SEQUENCE</scope>
    <source>
        <strain evidence="3">MR-2C</strain>
        <strain evidence="4">MTC360</strain>
    </source>
</reference>
<dbReference type="SMR" id="Q8KIC9"/>
<dbReference type="SUPFAM" id="SSF53756">
    <property type="entry name" value="UDP-Glycosyltransferase/glycogen phosphorylase"/>
    <property type="match status" value="1"/>
</dbReference>
<dbReference type="Pfam" id="PF00534">
    <property type="entry name" value="Glycos_transf_1"/>
    <property type="match status" value="1"/>
</dbReference>
<organism evidence="3">
    <name type="scientific">Streptococcus thermophilus</name>
    <dbReference type="NCBI Taxonomy" id="1308"/>
    <lineage>
        <taxon>Bacteria</taxon>
        <taxon>Bacillati</taxon>
        <taxon>Bacillota</taxon>
        <taxon>Bacilli</taxon>
        <taxon>Lactobacillales</taxon>
        <taxon>Streptococcaceae</taxon>
        <taxon>Streptococcus</taxon>
    </lineage>
</organism>
<dbReference type="KEGG" id="sths:AVT04_09285"/>
<dbReference type="PANTHER" id="PTHR45947:SF3">
    <property type="entry name" value="SULFOQUINOVOSYL TRANSFERASE SQD2"/>
    <property type="match status" value="1"/>
</dbReference>
<gene>
    <name evidence="3" type="primary">cpsG</name>
    <name evidence="4" type="synonym">epsG</name>
</gene>
<evidence type="ECO:0000259" key="1">
    <source>
        <dbReference type="Pfam" id="PF00534"/>
    </source>
</evidence>
<feature type="domain" description="Glycosyl transferase family 1" evidence="1">
    <location>
        <begin position="199"/>
        <end position="357"/>
    </location>
</feature>
<sequence>MECKLSNGEENNMKKISILHFSQVSGGGVEKYIKLFLKYSDVTKFNNYLVAPNLENYDEFNGYLKMSVNFNMEQTFSPLKIFKNVFFIRSVLKKINPDIVYLHSTFAGVVGRIASIGLPTKVVYNPHGWSFKMDNSYLKKLIFKLIEFSLSFLTDKFILISESEYILANHISFNKSKFSLINNGVEVITGDSRNEIEEIFPNEDFIIGMVGRLSPPKEFFFFIDFAKKILQIRNDTNFIIVGDGELRSEIERMILDNGLGDKIYITGWVDNPRNYIEKFDQAILFSRWEGLSLTIAEYMSQKKTILATNIGGINDLITDGETGMLIEVGDLNSAVSKSFELRNNKEVSNQLANNAYNKVVEQFSIEKQMAEIESLFIEMCNNEK</sequence>
<dbReference type="GO" id="GO:0016757">
    <property type="term" value="F:glycosyltransferase activity"/>
    <property type="evidence" value="ECO:0007669"/>
    <property type="project" value="InterPro"/>
</dbReference>
<dbReference type="CDD" id="cd03808">
    <property type="entry name" value="GT4_CapM-like"/>
    <property type="match status" value="1"/>
</dbReference>
<dbReference type="PANTHER" id="PTHR45947">
    <property type="entry name" value="SULFOQUINOVOSYL TRANSFERASE SQD2"/>
    <property type="match status" value="1"/>
</dbReference>
<accession>Q8KIC9</accession>
<name>Q8KIC9_STRTR</name>
<evidence type="ECO:0000313" key="4">
    <source>
        <dbReference type="EMBL" id="AAM94565.1"/>
    </source>
</evidence>
<protein>
    <submittedName>
        <fullName evidence="3">Putative glycosyltransferase CpsG</fullName>
    </submittedName>
    <submittedName>
        <fullName evidence="4">Putative glycosyltransferase EpsG</fullName>
    </submittedName>
</protein>
<dbReference type="Gene3D" id="3.40.50.2000">
    <property type="entry name" value="Glycogen Phosphorylase B"/>
    <property type="match status" value="2"/>
</dbReference>
<dbReference type="InterPro" id="IPR050194">
    <property type="entry name" value="Glycosyltransferase_grp1"/>
</dbReference>
<evidence type="ECO:0000313" key="3">
    <source>
        <dbReference type="EMBL" id="AAL32500.1"/>
    </source>
</evidence>
<dbReference type="Pfam" id="PF13439">
    <property type="entry name" value="Glyco_transf_4"/>
    <property type="match status" value="1"/>
</dbReference>